<name>A0A5P1RDF0_9GAMM</name>
<dbReference type="EMBL" id="CP043869">
    <property type="protein sequence ID" value="QEQ97627.1"/>
    <property type="molecule type" value="Genomic_DNA"/>
</dbReference>
<evidence type="ECO:0000313" key="2">
    <source>
        <dbReference type="Proteomes" id="UP000324760"/>
    </source>
</evidence>
<dbReference type="OrthoDB" id="6119943at2"/>
<protein>
    <submittedName>
        <fullName evidence="1">Uncharacterized protein</fullName>
    </submittedName>
</protein>
<accession>A0A5P1RDF0</accession>
<sequence>MKMTLFIVAVAILAGLGYWNWKKGQQQLDLLRSTGFVVSDNLNGSPRLVLDRNQRQLAVVAADRHQVVSMGSVVSAQVAFDRGVQMDENFRIELTTTTGQPSLPAIQYENEAIAQTALKTLLDAIE</sequence>
<keyword evidence="2" id="KW-1185">Reference proteome</keyword>
<dbReference type="RefSeq" id="WP_138986733.1">
    <property type="nucleotide sequence ID" value="NZ_CP043869.1"/>
</dbReference>
<proteinExistence type="predicted"/>
<evidence type="ECO:0000313" key="1">
    <source>
        <dbReference type="EMBL" id="QEQ97627.1"/>
    </source>
</evidence>
<dbReference type="KEGG" id="ncu:F0U83_13350"/>
<gene>
    <name evidence="1" type="ORF">F0U83_13350</name>
</gene>
<organism evidence="1 2">
    <name type="scientific">Neptunomonas concharum</name>
    <dbReference type="NCBI Taxonomy" id="1031538"/>
    <lineage>
        <taxon>Bacteria</taxon>
        <taxon>Pseudomonadati</taxon>
        <taxon>Pseudomonadota</taxon>
        <taxon>Gammaproteobacteria</taxon>
        <taxon>Oceanospirillales</taxon>
        <taxon>Oceanospirillaceae</taxon>
        <taxon>Neptunomonas</taxon>
    </lineage>
</organism>
<dbReference type="AlphaFoldDB" id="A0A5P1RDF0"/>
<dbReference type="Proteomes" id="UP000324760">
    <property type="component" value="Chromosome"/>
</dbReference>
<reference evidence="1 2" key="1">
    <citation type="journal article" date="2019" name="Biochem. Eng. J.">
        <title>Metabolic engineering of the marine bacteria Neptunomonas concharum for the production of acetoin and meso-2,3-butanediol from acetate.</title>
        <authorList>
            <person name="Li W."/>
            <person name="Pu N."/>
            <person name="Liu C.-X."/>
            <person name="Yuan Q.-P."/>
            <person name="Li Z.-J."/>
        </authorList>
    </citation>
    <scope>NUCLEOTIDE SEQUENCE [LARGE SCALE GENOMIC DNA]</scope>
    <source>
        <strain evidence="1 2">JCM17730</strain>
    </source>
</reference>